<dbReference type="EnsemblMetazoa" id="XM_020004891.1">
    <property type="protein sequence ID" value="XP_019860450.1"/>
    <property type="gene ID" value="LOC109588775"/>
</dbReference>
<evidence type="ECO:0000256" key="1">
    <source>
        <dbReference type="ARBA" id="ARBA00010322"/>
    </source>
</evidence>
<dbReference type="InterPro" id="IPR005654">
    <property type="entry name" value="ATPase_AFG1-like"/>
</dbReference>
<dbReference type="PANTHER" id="PTHR12169">
    <property type="entry name" value="ATPASE N2B"/>
    <property type="match status" value="1"/>
</dbReference>
<reference evidence="5" key="1">
    <citation type="journal article" date="2010" name="Nature">
        <title>The Amphimedon queenslandica genome and the evolution of animal complexity.</title>
        <authorList>
            <person name="Srivastava M."/>
            <person name="Simakov O."/>
            <person name="Chapman J."/>
            <person name="Fahey B."/>
            <person name="Gauthier M.E."/>
            <person name="Mitros T."/>
            <person name="Richards G.S."/>
            <person name="Conaco C."/>
            <person name="Dacre M."/>
            <person name="Hellsten U."/>
            <person name="Larroux C."/>
            <person name="Putnam N.H."/>
            <person name="Stanke M."/>
            <person name="Adamska M."/>
            <person name="Darling A."/>
            <person name="Degnan S.M."/>
            <person name="Oakley T.H."/>
            <person name="Plachetzki D.C."/>
            <person name="Zhai Y."/>
            <person name="Adamski M."/>
            <person name="Calcino A."/>
            <person name="Cummins S.F."/>
            <person name="Goodstein D.M."/>
            <person name="Harris C."/>
            <person name="Jackson D.J."/>
            <person name="Leys S.P."/>
            <person name="Shu S."/>
            <person name="Woodcroft B.J."/>
            <person name="Vervoort M."/>
            <person name="Kosik K.S."/>
            <person name="Manning G."/>
            <person name="Degnan B.M."/>
            <person name="Rokhsar D.S."/>
        </authorList>
    </citation>
    <scope>NUCLEOTIDE SEQUENCE [LARGE SCALE GENOMIC DNA]</scope>
</reference>
<reference evidence="4" key="2">
    <citation type="submission" date="2024-06" db="UniProtKB">
        <authorList>
            <consortium name="EnsemblMetazoa"/>
        </authorList>
    </citation>
    <scope>IDENTIFICATION</scope>
</reference>
<dbReference type="GO" id="GO:0016887">
    <property type="term" value="F:ATP hydrolysis activity"/>
    <property type="evidence" value="ECO:0007669"/>
    <property type="project" value="InterPro"/>
</dbReference>
<accession>A0AAN0JU86</accession>
<dbReference type="AlphaFoldDB" id="A0AAN0JU86"/>
<dbReference type="KEGG" id="aqu:109588775"/>
<proteinExistence type="inferred from homology"/>
<evidence type="ECO:0000256" key="3">
    <source>
        <dbReference type="ARBA" id="ARBA00022840"/>
    </source>
</evidence>
<protein>
    <submittedName>
        <fullName evidence="4">Uncharacterized protein</fullName>
    </submittedName>
</protein>
<dbReference type="RefSeq" id="XP_019860450.1">
    <property type="nucleotide sequence ID" value="XM_020004891.1"/>
</dbReference>
<dbReference type="Proteomes" id="UP000007879">
    <property type="component" value="Unassembled WGS sequence"/>
</dbReference>
<keyword evidence="2" id="KW-0547">Nucleotide-binding</keyword>
<dbReference type="GeneID" id="109588775"/>
<dbReference type="InterPro" id="IPR027417">
    <property type="entry name" value="P-loop_NTPase"/>
</dbReference>
<dbReference type="GO" id="GO:0005739">
    <property type="term" value="C:mitochondrion"/>
    <property type="evidence" value="ECO:0007669"/>
    <property type="project" value="TreeGrafter"/>
</dbReference>
<keyword evidence="5" id="KW-1185">Reference proteome</keyword>
<dbReference type="GO" id="GO:0005524">
    <property type="term" value="F:ATP binding"/>
    <property type="evidence" value="ECO:0007669"/>
    <property type="project" value="UniProtKB-KW"/>
</dbReference>
<dbReference type="Gene3D" id="3.40.50.300">
    <property type="entry name" value="P-loop containing nucleotide triphosphate hydrolases"/>
    <property type="match status" value="1"/>
</dbReference>
<evidence type="ECO:0000256" key="2">
    <source>
        <dbReference type="ARBA" id="ARBA00022741"/>
    </source>
</evidence>
<evidence type="ECO:0000313" key="5">
    <source>
        <dbReference type="Proteomes" id="UP000007879"/>
    </source>
</evidence>
<organism evidence="4 5">
    <name type="scientific">Amphimedon queenslandica</name>
    <name type="common">Sponge</name>
    <dbReference type="NCBI Taxonomy" id="400682"/>
    <lineage>
        <taxon>Eukaryota</taxon>
        <taxon>Metazoa</taxon>
        <taxon>Porifera</taxon>
        <taxon>Demospongiae</taxon>
        <taxon>Heteroscleromorpha</taxon>
        <taxon>Haplosclerida</taxon>
        <taxon>Niphatidae</taxon>
        <taxon>Amphimedon</taxon>
    </lineage>
</organism>
<sequence>MILKSLFTSLFNNGVTVVATSNRHPEDLYKNGLQRGNFLPFIDVLKDHCTIIQLDSVDRKKLLLSEGVYLVPNSTINNSKLFQLFTELCQSKGKVISRTKLKFLGRELLIDQSCADLAYFHFDELCNRVSYYSNHTNSISCGWDCFPIYNWFLWSLGSHIDKCDQVIILGMSDCNSINWFLYIYFVQ</sequence>
<keyword evidence="3" id="KW-0067">ATP-binding</keyword>
<dbReference type="Pfam" id="PF03969">
    <property type="entry name" value="AFG1_ATPase"/>
    <property type="match status" value="1"/>
</dbReference>
<name>A0AAN0JU86_AMPQE</name>
<dbReference type="EnsemblMetazoa" id="XM_020004890.1">
    <property type="protein sequence ID" value="XP_019860449.1"/>
    <property type="gene ID" value="LOC109588775"/>
</dbReference>
<dbReference type="PANTHER" id="PTHR12169:SF6">
    <property type="entry name" value="AFG1-LIKE ATPASE"/>
    <property type="match status" value="1"/>
</dbReference>
<dbReference type="RefSeq" id="XP_019860449.1">
    <property type="nucleotide sequence ID" value="XM_020004890.1"/>
</dbReference>
<evidence type="ECO:0000313" key="4">
    <source>
        <dbReference type="EnsemblMetazoa" id="XP_019860450.1"/>
    </source>
</evidence>
<comment type="similarity">
    <text evidence="1">Belongs to the AFG1 ATPase family.</text>
</comment>